<evidence type="ECO:0000313" key="2">
    <source>
        <dbReference type="EMBL" id="KAK2112423.1"/>
    </source>
</evidence>
<dbReference type="Proteomes" id="UP001266305">
    <property type="component" value="Unassembled WGS sequence"/>
</dbReference>
<reference evidence="2 3" key="1">
    <citation type="submission" date="2023-05" db="EMBL/GenBank/DDBJ databases">
        <title>B98-5 Cell Line De Novo Hybrid Assembly: An Optical Mapping Approach.</title>
        <authorList>
            <person name="Kananen K."/>
            <person name="Auerbach J.A."/>
            <person name="Kautto E."/>
            <person name="Blachly J.S."/>
        </authorList>
    </citation>
    <scope>NUCLEOTIDE SEQUENCE [LARGE SCALE GENOMIC DNA]</scope>
    <source>
        <strain evidence="2">B95-8</strain>
        <tissue evidence="2">Cell line</tissue>
    </source>
</reference>
<dbReference type="EMBL" id="JASSZA010000005">
    <property type="protein sequence ID" value="KAK2112423.1"/>
    <property type="molecule type" value="Genomic_DNA"/>
</dbReference>
<sequence>MCSAEPMTGIQEGGRGMQARCLRSQARQGWRIRGERRRALGVPSWKGTWCLKTKTPAQRRREKQFLSTHFQSVYSVKTAAGLPVAHTQQKHKALLEEPLSMWPPRRERSEDVGHAPTAGSEWAAAGGVNTDEAAWTRRLGRDQV</sequence>
<evidence type="ECO:0000313" key="3">
    <source>
        <dbReference type="Proteomes" id="UP001266305"/>
    </source>
</evidence>
<organism evidence="2 3">
    <name type="scientific">Saguinus oedipus</name>
    <name type="common">Cotton-top tamarin</name>
    <name type="synonym">Oedipomidas oedipus</name>
    <dbReference type="NCBI Taxonomy" id="9490"/>
    <lineage>
        <taxon>Eukaryota</taxon>
        <taxon>Metazoa</taxon>
        <taxon>Chordata</taxon>
        <taxon>Craniata</taxon>
        <taxon>Vertebrata</taxon>
        <taxon>Euteleostomi</taxon>
        <taxon>Mammalia</taxon>
        <taxon>Eutheria</taxon>
        <taxon>Euarchontoglires</taxon>
        <taxon>Primates</taxon>
        <taxon>Haplorrhini</taxon>
        <taxon>Platyrrhini</taxon>
        <taxon>Cebidae</taxon>
        <taxon>Callitrichinae</taxon>
        <taxon>Saguinus</taxon>
    </lineage>
</organism>
<keyword evidence="3" id="KW-1185">Reference proteome</keyword>
<proteinExistence type="predicted"/>
<comment type="caution">
    <text evidence="2">The sequence shown here is derived from an EMBL/GenBank/DDBJ whole genome shotgun (WGS) entry which is preliminary data.</text>
</comment>
<name>A0ABQ9VSQ4_SAGOE</name>
<feature type="region of interest" description="Disordered" evidence="1">
    <location>
        <begin position="98"/>
        <end position="144"/>
    </location>
</feature>
<feature type="compositionally biased region" description="Basic and acidic residues" evidence="1">
    <location>
        <begin position="104"/>
        <end position="113"/>
    </location>
</feature>
<accession>A0ABQ9VSQ4</accession>
<gene>
    <name evidence="2" type="ORF">P7K49_012170</name>
</gene>
<protein>
    <submittedName>
        <fullName evidence="2">Uncharacterized protein</fullName>
    </submittedName>
</protein>
<evidence type="ECO:0000256" key="1">
    <source>
        <dbReference type="SAM" id="MobiDB-lite"/>
    </source>
</evidence>